<evidence type="ECO:0000256" key="1">
    <source>
        <dbReference type="ARBA" id="ARBA00023015"/>
    </source>
</evidence>
<comment type="caution">
    <text evidence="5">The sequence shown here is derived from an EMBL/GenBank/DDBJ whole genome shotgun (WGS) entry which is preliminary data.</text>
</comment>
<accession>A0A229UX40</accession>
<dbReference type="PANTHER" id="PTHR30146">
    <property type="entry name" value="LACI-RELATED TRANSCRIPTIONAL REPRESSOR"/>
    <property type="match status" value="1"/>
</dbReference>
<dbReference type="Pfam" id="PF00356">
    <property type="entry name" value="LacI"/>
    <property type="match status" value="1"/>
</dbReference>
<dbReference type="PRINTS" id="PR00036">
    <property type="entry name" value="HTHLACI"/>
</dbReference>
<dbReference type="InterPro" id="IPR000843">
    <property type="entry name" value="HTH_LacI"/>
</dbReference>
<feature type="domain" description="HTH lacI-type" evidence="4">
    <location>
        <begin position="29"/>
        <end position="83"/>
    </location>
</feature>
<dbReference type="InterPro" id="IPR028082">
    <property type="entry name" value="Peripla_BP_I"/>
</dbReference>
<dbReference type="SUPFAM" id="SSF47413">
    <property type="entry name" value="lambda repressor-like DNA-binding domains"/>
    <property type="match status" value="1"/>
</dbReference>
<proteinExistence type="predicted"/>
<keyword evidence="6" id="KW-1185">Reference proteome</keyword>
<evidence type="ECO:0000259" key="4">
    <source>
        <dbReference type="PROSITE" id="PS50932"/>
    </source>
</evidence>
<dbReference type="InterPro" id="IPR010982">
    <property type="entry name" value="Lambda_DNA-bd_dom_sf"/>
</dbReference>
<sequence length="356" mass="40862">MRACPSCGIIAYDNVVILERRVPGLEKKYTIKDIAQMAGVSFKTVSRVINHEPNVRPETRRKVLEVIEQTHFKPNLFAKNLQSKSVKNILISIRKAHGQNTTQWFDVLMSHLMRLAGSRSYNLIYEVVYDDSELEHSMLERLSGFIGVVILFYLEDNDKRIELARRSGIPYLSFEKNRSVPVSVSNNNRKGVEEVARFLFERGLTRICFMLGAEIEVNRERAEAMLQTYKWHGIPPERLEIVFYMNNLESIHRFVTGKIGSKELPEVFFVSGDEKAIAVYSALQEQGLRIPEDVSVIGFDNIPISSYYSPPLTTMGQDFERLALELFATVDKMMDREEGVIPVEVNPRLIVRKSVR</sequence>
<reference evidence="5 6" key="1">
    <citation type="submission" date="2017-07" db="EMBL/GenBank/DDBJ databases">
        <title>Genome sequencing and assembly of Paenibacillus rigui.</title>
        <authorList>
            <person name="Mayilraj S."/>
        </authorList>
    </citation>
    <scope>NUCLEOTIDE SEQUENCE [LARGE SCALE GENOMIC DNA]</scope>
    <source>
        <strain evidence="5 6">JCM 16352</strain>
    </source>
</reference>
<keyword evidence="2" id="KW-0238">DNA-binding</keyword>
<dbReference type="InterPro" id="IPR046335">
    <property type="entry name" value="LacI/GalR-like_sensor"/>
</dbReference>
<dbReference type="SMART" id="SM00354">
    <property type="entry name" value="HTH_LACI"/>
    <property type="match status" value="1"/>
</dbReference>
<dbReference type="EMBL" id="NMQW01000002">
    <property type="protein sequence ID" value="OXM87831.1"/>
    <property type="molecule type" value="Genomic_DNA"/>
</dbReference>
<dbReference type="GO" id="GO:0003700">
    <property type="term" value="F:DNA-binding transcription factor activity"/>
    <property type="evidence" value="ECO:0007669"/>
    <property type="project" value="TreeGrafter"/>
</dbReference>
<gene>
    <name evidence="5" type="ORF">CF651_01580</name>
</gene>
<protein>
    <recommendedName>
        <fullName evidence="4">HTH lacI-type domain-containing protein</fullName>
    </recommendedName>
</protein>
<dbReference type="Proteomes" id="UP000215509">
    <property type="component" value="Unassembled WGS sequence"/>
</dbReference>
<dbReference type="CDD" id="cd06267">
    <property type="entry name" value="PBP1_LacI_sugar_binding-like"/>
    <property type="match status" value="1"/>
</dbReference>
<dbReference type="GO" id="GO:0000976">
    <property type="term" value="F:transcription cis-regulatory region binding"/>
    <property type="evidence" value="ECO:0007669"/>
    <property type="project" value="TreeGrafter"/>
</dbReference>
<evidence type="ECO:0000313" key="5">
    <source>
        <dbReference type="EMBL" id="OXM87831.1"/>
    </source>
</evidence>
<keyword evidence="1" id="KW-0805">Transcription regulation</keyword>
<dbReference type="Gene3D" id="1.10.260.40">
    <property type="entry name" value="lambda repressor-like DNA-binding domains"/>
    <property type="match status" value="1"/>
</dbReference>
<dbReference type="Pfam" id="PF13377">
    <property type="entry name" value="Peripla_BP_3"/>
    <property type="match status" value="1"/>
</dbReference>
<organism evidence="5 6">
    <name type="scientific">Paenibacillus rigui</name>
    <dbReference type="NCBI Taxonomy" id="554312"/>
    <lineage>
        <taxon>Bacteria</taxon>
        <taxon>Bacillati</taxon>
        <taxon>Bacillota</taxon>
        <taxon>Bacilli</taxon>
        <taxon>Bacillales</taxon>
        <taxon>Paenibacillaceae</taxon>
        <taxon>Paenibacillus</taxon>
    </lineage>
</organism>
<dbReference type="PROSITE" id="PS50932">
    <property type="entry name" value="HTH_LACI_2"/>
    <property type="match status" value="1"/>
</dbReference>
<name>A0A229UX40_9BACL</name>
<evidence type="ECO:0000256" key="3">
    <source>
        <dbReference type="ARBA" id="ARBA00023163"/>
    </source>
</evidence>
<evidence type="ECO:0000256" key="2">
    <source>
        <dbReference type="ARBA" id="ARBA00023125"/>
    </source>
</evidence>
<evidence type="ECO:0000313" key="6">
    <source>
        <dbReference type="Proteomes" id="UP000215509"/>
    </source>
</evidence>
<dbReference type="AlphaFoldDB" id="A0A229UX40"/>
<dbReference type="CDD" id="cd01392">
    <property type="entry name" value="HTH_LacI"/>
    <property type="match status" value="1"/>
</dbReference>
<keyword evidence="3" id="KW-0804">Transcription</keyword>
<dbReference type="PANTHER" id="PTHR30146:SF109">
    <property type="entry name" value="HTH-TYPE TRANSCRIPTIONAL REGULATOR GALS"/>
    <property type="match status" value="1"/>
</dbReference>
<dbReference type="PROSITE" id="PS00356">
    <property type="entry name" value="HTH_LACI_1"/>
    <property type="match status" value="1"/>
</dbReference>
<dbReference type="Gene3D" id="3.40.50.2300">
    <property type="match status" value="2"/>
</dbReference>
<dbReference type="SUPFAM" id="SSF53822">
    <property type="entry name" value="Periplasmic binding protein-like I"/>
    <property type="match status" value="1"/>
</dbReference>